<dbReference type="Proteomes" id="UP001054821">
    <property type="component" value="Chromosome 3"/>
</dbReference>
<evidence type="ECO:0000313" key="2">
    <source>
        <dbReference type="Proteomes" id="UP001054821"/>
    </source>
</evidence>
<accession>A0AAD4WAG5</accession>
<reference evidence="1 2" key="1">
    <citation type="journal article" date="2022" name="G3 (Bethesda)">
        <title>Whole-genome sequence and methylome profiling of the almond [Prunus dulcis (Mill.) D.A. Webb] cultivar 'Nonpareil'.</title>
        <authorList>
            <person name="D'Amico-Willman K.M."/>
            <person name="Ouma W.Z."/>
            <person name="Meulia T."/>
            <person name="Sideli G.M."/>
            <person name="Gradziel T.M."/>
            <person name="Fresnedo-Ramirez J."/>
        </authorList>
    </citation>
    <scope>NUCLEOTIDE SEQUENCE [LARGE SCALE GENOMIC DNA]</scope>
    <source>
        <strain evidence="1">Clone GOH B32 T37-40</strain>
    </source>
</reference>
<gene>
    <name evidence="1" type="ORF">L3X38_018261</name>
</gene>
<organism evidence="1 2">
    <name type="scientific">Prunus dulcis</name>
    <name type="common">Almond</name>
    <name type="synonym">Amygdalus dulcis</name>
    <dbReference type="NCBI Taxonomy" id="3755"/>
    <lineage>
        <taxon>Eukaryota</taxon>
        <taxon>Viridiplantae</taxon>
        <taxon>Streptophyta</taxon>
        <taxon>Embryophyta</taxon>
        <taxon>Tracheophyta</taxon>
        <taxon>Spermatophyta</taxon>
        <taxon>Magnoliopsida</taxon>
        <taxon>eudicotyledons</taxon>
        <taxon>Gunneridae</taxon>
        <taxon>Pentapetalae</taxon>
        <taxon>rosids</taxon>
        <taxon>fabids</taxon>
        <taxon>Rosales</taxon>
        <taxon>Rosaceae</taxon>
        <taxon>Amygdaloideae</taxon>
        <taxon>Amygdaleae</taxon>
        <taxon>Prunus</taxon>
    </lineage>
</organism>
<dbReference type="AlphaFoldDB" id="A0AAD4WAG5"/>
<protein>
    <submittedName>
        <fullName evidence="1">Uncharacterized protein</fullName>
    </submittedName>
</protein>
<sequence>MFAAVLEQLPSIHNLLCDPSYASRECKQIHYPKSDGSLSTDPERAKVTKDVVLDNSNFEANSGLLNPLNENIMVQELARSSLCGVNVISSLANDMSSLEGCKKSIFDIFGSKAKNFKHVYIIGEVQGIFDKLHSSKSSKDVLAHYEGMKSVFNVLRSMLDILDFGKIELEWFVNTIDKIFCGVLQIYENTKIDEQGTRIRDLIHRHDDSLNSKRVVDSDLSNFTRELEDLYA</sequence>
<dbReference type="EMBL" id="JAJFAZ020000003">
    <property type="protein sequence ID" value="KAI5338989.1"/>
    <property type="molecule type" value="Genomic_DNA"/>
</dbReference>
<keyword evidence="2" id="KW-1185">Reference proteome</keyword>
<evidence type="ECO:0000313" key="1">
    <source>
        <dbReference type="EMBL" id="KAI5338989.1"/>
    </source>
</evidence>
<proteinExistence type="predicted"/>
<name>A0AAD4WAG5_PRUDU</name>
<comment type="caution">
    <text evidence="1">The sequence shown here is derived from an EMBL/GenBank/DDBJ whole genome shotgun (WGS) entry which is preliminary data.</text>
</comment>